<keyword evidence="2" id="KW-1185">Reference proteome</keyword>
<dbReference type="AlphaFoldDB" id="A0A453SEQ3"/>
<evidence type="ECO:0000313" key="1">
    <source>
        <dbReference type="EnsemblPlants" id="AET7Gv20913600.2"/>
    </source>
</evidence>
<accession>A0A453SEQ3</accession>
<dbReference type="Gramene" id="AET7Gv20913600.2">
    <property type="protein sequence ID" value="AET7Gv20913600.2"/>
    <property type="gene ID" value="AET7Gv20913600"/>
</dbReference>
<organism evidence="1 2">
    <name type="scientific">Aegilops tauschii subsp. strangulata</name>
    <name type="common">Goatgrass</name>
    <dbReference type="NCBI Taxonomy" id="200361"/>
    <lineage>
        <taxon>Eukaryota</taxon>
        <taxon>Viridiplantae</taxon>
        <taxon>Streptophyta</taxon>
        <taxon>Embryophyta</taxon>
        <taxon>Tracheophyta</taxon>
        <taxon>Spermatophyta</taxon>
        <taxon>Magnoliopsida</taxon>
        <taxon>Liliopsida</taxon>
        <taxon>Poales</taxon>
        <taxon>Poaceae</taxon>
        <taxon>BOP clade</taxon>
        <taxon>Pooideae</taxon>
        <taxon>Triticodae</taxon>
        <taxon>Triticeae</taxon>
        <taxon>Triticinae</taxon>
        <taxon>Aegilops</taxon>
    </lineage>
</organism>
<reference evidence="2" key="1">
    <citation type="journal article" date="2014" name="Science">
        <title>Ancient hybridizations among the ancestral genomes of bread wheat.</title>
        <authorList>
            <consortium name="International Wheat Genome Sequencing Consortium,"/>
            <person name="Marcussen T."/>
            <person name="Sandve S.R."/>
            <person name="Heier L."/>
            <person name="Spannagl M."/>
            <person name="Pfeifer M."/>
            <person name="Jakobsen K.S."/>
            <person name="Wulff B.B."/>
            <person name="Steuernagel B."/>
            <person name="Mayer K.F."/>
            <person name="Olsen O.A."/>
        </authorList>
    </citation>
    <scope>NUCLEOTIDE SEQUENCE [LARGE SCALE GENOMIC DNA]</scope>
    <source>
        <strain evidence="2">cv. AL8/78</strain>
    </source>
</reference>
<proteinExistence type="predicted"/>
<reference evidence="1" key="3">
    <citation type="journal article" date="2017" name="Nature">
        <title>Genome sequence of the progenitor of the wheat D genome Aegilops tauschii.</title>
        <authorList>
            <person name="Luo M.C."/>
            <person name="Gu Y.Q."/>
            <person name="Puiu D."/>
            <person name="Wang H."/>
            <person name="Twardziok S.O."/>
            <person name="Deal K.R."/>
            <person name="Huo N."/>
            <person name="Zhu T."/>
            <person name="Wang L."/>
            <person name="Wang Y."/>
            <person name="McGuire P.E."/>
            <person name="Liu S."/>
            <person name="Long H."/>
            <person name="Ramasamy R.K."/>
            <person name="Rodriguez J.C."/>
            <person name="Van S.L."/>
            <person name="Yuan L."/>
            <person name="Wang Z."/>
            <person name="Xia Z."/>
            <person name="Xiao L."/>
            <person name="Anderson O.D."/>
            <person name="Ouyang S."/>
            <person name="Liang Y."/>
            <person name="Zimin A.V."/>
            <person name="Pertea G."/>
            <person name="Qi P."/>
            <person name="Bennetzen J.L."/>
            <person name="Dai X."/>
            <person name="Dawson M.W."/>
            <person name="Muller H.G."/>
            <person name="Kugler K."/>
            <person name="Rivarola-Duarte L."/>
            <person name="Spannagl M."/>
            <person name="Mayer K.F.X."/>
            <person name="Lu F.H."/>
            <person name="Bevan M.W."/>
            <person name="Leroy P."/>
            <person name="Li P."/>
            <person name="You F.M."/>
            <person name="Sun Q."/>
            <person name="Liu Z."/>
            <person name="Lyons E."/>
            <person name="Wicker T."/>
            <person name="Salzberg S.L."/>
            <person name="Devos K.M."/>
            <person name="Dvorak J."/>
        </authorList>
    </citation>
    <scope>NUCLEOTIDE SEQUENCE [LARGE SCALE GENOMIC DNA]</scope>
    <source>
        <strain evidence="1">cv. AL8/78</strain>
    </source>
</reference>
<reference evidence="2" key="2">
    <citation type="journal article" date="2017" name="Nat. Plants">
        <title>The Aegilops tauschii genome reveals multiple impacts of transposons.</title>
        <authorList>
            <person name="Zhao G."/>
            <person name="Zou C."/>
            <person name="Li K."/>
            <person name="Wang K."/>
            <person name="Li T."/>
            <person name="Gao L."/>
            <person name="Zhang X."/>
            <person name="Wang H."/>
            <person name="Yang Z."/>
            <person name="Liu X."/>
            <person name="Jiang W."/>
            <person name="Mao L."/>
            <person name="Kong X."/>
            <person name="Jiao Y."/>
            <person name="Jia J."/>
        </authorList>
    </citation>
    <scope>NUCLEOTIDE SEQUENCE [LARGE SCALE GENOMIC DNA]</scope>
    <source>
        <strain evidence="2">cv. AL8/78</strain>
    </source>
</reference>
<evidence type="ECO:0000313" key="2">
    <source>
        <dbReference type="Proteomes" id="UP000015105"/>
    </source>
</evidence>
<name>A0A453SEQ3_AEGTS</name>
<dbReference type="EnsemblPlants" id="AET7Gv20913600.2">
    <property type="protein sequence ID" value="AET7Gv20913600.2"/>
    <property type="gene ID" value="AET7Gv20913600"/>
</dbReference>
<reference evidence="1" key="5">
    <citation type="journal article" date="2021" name="G3 (Bethesda)">
        <title>Aegilops tauschii genome assembly Aet v5.0 features greater sequence contiguity and improved annotation.</title>
        <authorList>
            <person name="Wang L."/>
            <person name="Zhu T."/>
            <person name="Rodriguez J.C."/>
            <person name="Deal K.R."/>
            <person name="Dubcovsky J."/>
            <person name="McGuire P.E."/>
            <person name="Lux T."/>
            <person name="Spannagl M."/>
            <person name="Mayer K.F.X."/>
            <person name="Baldrich P."/>
            <person name="Meyers B.C."/>
            <person name="Huo N."/>
            <person name="Gu Y.Q."/>
            <person name="Zhou H."/>
            <person name="Devos K.M."/>
            <person name="Bennetzen J.L."/>
            <person name="Unver T."/>
            <person name="Budak H."/>
            <person name="Gulick P.J."/>
            <person name="Galiba G."/>
            <person name="Kalapos B."/>
            <person name="Nelson D.R."/>
            <person name="Li P."/>
            <person name="You F.M."/>
            <person name="Luo M.C."/>
            <person name="Dvorak J."/>
        </authorList>
    </citation>
    <scope>NUCLEOTIDE SEQUENCE [LARGE SCALE GENOMIC DNA]</scope>
    <source>
        <strain evidence="1">cv. AL8/78</strain>
    </source>
</reference>
<dbReference type="Proteomes" id="UP000015105">
    <property type="component" value="Chromosome 7D"/>
</dbReference>
<sequence length="81" mass="8843">MPSLSPSMACPNLTIDGADELAHFGIPVTSDVRLPSRWRLSAAGVPVLPLPDVCSHLFMRAVRLYRARLPVDMSGPEPRAY</sequence>
<protein>
    <submittedName>
        <fullName evidence="1">Uncharacterized protein</fullName>
    </submittedName>
</protein>
<reference evidence="1" key="4">
    <citation type="submission" date="2019-03" db="UniProtKB">
        <authorList>
            <consortium name="EnsemblPlants"/>
        </authorList>
    </citation>
    <scope>IDENTIFICATION</scope>
</reference>